<dbReference type="AlphaFoldDB" id="A0A6A6B645"/>
<feature type="domain" description="Aminotransferase class I/classII large" evidence="2">
    <location>
        <begin position="36"/>
        <end position="453"/>
    </location>
</feature>
<dbReference type="Proteomes" id="UP000799438">
    <property type="component" value="Unassembled WGS sequence"/>
</dbReference>
<proteinExistence type="predicted"/>
<gene>
    <name evidence="3" type="ORF">K452DRAFT_311334</name>
</gene>
<dbReference type="InterPro" id="IPR015422">
    <property type="entry name" value="PyrdxlP-dep_Trfase_small"/>
</dbReference>
<name>A0A6A6B645_9PEZI</name>
<protein>
    <recommendedName>
        <fullName evidence="2">Aminotransferase class I/classII large domain-containing protein</fullName>
    </recommendedName>
</protein>
<keyword evidence="4" id="KW-1185">Reference proteome</keyword>
<dbReference type="InterPro" id="IPR004839">
    <property type="entry name" value="Aminotransferase_I/II_large"/>
</dbReference>
<dbReference type="RefSeq" id="XP_033394596.1">
    <property type="nucleotide sequence ID" value="XM_033543411.1"/>
</dbReference>
<dbReference type="InterPro" id="IPR015424">
    <property type="entry name" value="PyrdxlP-dep_Trfase"/>
</dbReference>
<dbReference type="SUPFAM" id="SSF53383">
    <property type="entry name" value="PLP-dependent transferases"/>
    <property type="match status" value="1"/>
</dbReference>
<evidence type="ECO:0000259" key="2">
    <source>
        <dbReference type="Pfam" id="PF00155"/>
    </source>
</evidence>
<dbReference type="Gene3D" id="3.90.1150.10">
    <property type="entry name" value="Aspartate Aminotransferase, domain 1"/>
    <property type="match status" value="1"/>
</dbReference>
<dbReference type="InterPro" id="IPR015421">
    <property type="entry name" value="PyrdxlP-dep_Trfase_major"/>
</dbReference>
<dbReference type="Pfam" id="PF00155">
    <property type="entry name" value="Aminotran_1_2"/>
    <property type="match status" value="1"/>
</dbReference>
<reference evidence="3" key="1">
    <citation type="journal article" date="2020" name="Stud. Mycol.">
        <title>101 Dothideomycetes genomes: a test case for predicting lifestyles and emergence of pathogens.</title>
        <authorList>
            <person name="Haridas S."/>
            <person name="Albert R."/>
            <person name="Binder M."/>
            <person name="Bloem J."/>
            <person name="Labutti K."/>
            <person name="Salamov A."/>
            <person name="Andreopoulos B."/>
            <person name="Baker S."/>
            <person name="Barry K."/>
            <person name="Bills G."/>
            <person name="Bluhm B."/>
            <person name="Cannon C."/>
            <person name="Castanera R."/>
            <person name="Culley D."/>
            <person name="Daum C."/>
            <person name="Ezra D."/>
            <person name="Gonzalez J."/>
            <person name="Henrissat B."/>
            <person name="Kuo A."/>
            <person name="Liang C."/>
            <person name="Lipzen A."/>
            <person name="Lutzoni F."/>
            <person name="Magnuson J."/>
            <person name="Mondo S."/>
            <person name="Nolan M."/>
            <person name="Ohm R."/>
            <person name="Pangilinan J."/>
            <person name="Park H.-J."/>
            <person name="Ramirez L."/>
            <person name="Alfaro M."/>
            <person name="Sun H."/>
            <person name="Tritt A."/>
            <person name="Yoshinaga Y."/>
            <person name="Zwiers L.-H."/>
            <person name="Turgeon B."/>
            <person name="Goodwin S."/>
            <person name="Spatafora J."/>
            <person name="Crous P."/>
            <person name="Grigoriev I."/>
        </authorList>
    </citation>
    <scope>NUCLEOTIDE SEQUENCE</scope>
    <source>
        <strain evidence="3">CBS 121167</strain>
    </source>
</reference>
<dbReference type="GO" id="GO:0030170">
    <property type="term" value="F:pyridoxal phosphate binding"/>
    <property type="evidence" value="ECO:0007669"/>
    <property type="project" value="InterPro"/>
</dbReference>
<feature type="region of interest" description="Disordered" evidence="1">
    <location>
        <begin position="163"/>
        <end position="185"/>
    </location>
</feature>
<evidence type="ECO:0000313" key="3">
    <source>
        <dbReference type="EMBL" id="KAF2138883.1"/>
    </source>
</evidence>
<dbReference type="GO" id="GO:0047536">
    <property type="term" value="F:2-aminoadipate transaminase activity"/>
    <property type="evidence" value="ECO:0007669"/>
    <property type="project" value="TreeGrafter"/>
</dbReference>
<dbReference type="PANTHER" id="PTHR42858:SF1">
    <property type="entry name" value="LD15494P"/>
    <property type="match status" value="1"/>
</dbReference>
<sequence length="462" mass="50028">MSSPKPAIDLLRGWPAASLLPRLRLRDAAVSALSDSAIWEPGLEYGPDEGYGPLRESIAEWLTEFYRPPRPVSIEEICITGGASQNLACILQVFTDPVKTRTIWAVEPTYHLAGRIFDDAGFHGRIRGVPEDEDGIDVAFLEAALVADEARAASDPVSESTVSVALPLSPSREKRQAPKQHQSIKPARPYRKLYTHVVYLVPSFSNPSGTTTSLARREGLLRLARRFDALVVCDDVYDFLHWPPAGVDSPLPYAHGAVLPRLVDLDDTLDGGLKDRFGNAVSNASFSKIVGPGVRVGWAAGTRDLVYGISQAGSTRSGGAPSQFTSTLVHELFKERYLQTHIETVLRPAYASRYCALVAAINEHLLPLGVTTAAATSENHAAAGGYFVWLQLPAGLSAAAVAKKALDEENLAVAEGGLFTVPEDDAAAGRLDKYVRLCFTWEDEGNIQEGVTRLARAVKKFL</sequence>
<dbReference type="CDD" id="cd00609">
    <property type="entry name" value="AAT_like"/>
    <property type="match status" value="1"/>
</dbReference>
<evidence type="ECO:0000313" key="4">
    <source>
        <dbReference type="Proteomes" id="UP000799438"/>
    </source>
</evidence>
<dbReference type="Gene3D" id="3.40.640.10">
    <property type="entry name" value="Type I PLP-dependent aspartate aminotransferase-like (Major domain)"/>
    <property type="match status" value="1"/>
</dbReference>
<dbReference type="EMBL" id="ML995495">
    <property type="protein sequence ID" value="KAF2138883.1"/>
    <property type="molecule type" value="Genomic_DNA"/>
</dbReference>
<dbReference type="OrthoDB" id="7042322at2759"/>
<dbReference type="PANTHER" id="PTHR42858">
    <property type="entry name" value="AMINOTRANSFERASE"/>
    <property type="match status" value="1"/>
</dbReference>
<accession>A0A6A6B645</accession>
<evidence type="ECO:0000256" key="1">
    <source>
        <dbReference type="SAM" id="MobiDB-lite"/>
    </source>
</evidence>
<dbReference type="GeneID" id="54300908"/>
<organism evidence="3 4">
    <name type="scientific">Aplosporella prunicola CBS 121167</name>
    <dbReference type="NCBI Taxonomy" id="1176127"/>
    <lineage>
        <taxon>Eukaryota</taxon>
        <taxon>Fungi</taxon>
        <taxon>Dikarya</taxon>
        <taxon>Ascomycota</taxon>
        <taxon>Pezizomycotina</taxon>
        <taxon>Dothideomycetes</taxon>
        <taxon>Dothideomycetes incertae sedis</taxon>
        <taxon>Botryosphaeriales</taxon>
        <taxon>Aplosporellaceae</taxon>
        <taxon>Aplosporella</taxon>
    </lineage>
</organism>